<gene>
    <name evidence="2" type="ORF">PX52LOC_05443</name>
</gene>
<name>A0A5C1AG67_9BACT</name>
<keyword evidence="1" id="KW-0472">Membrane</keyword>
<proteinExistence type="predicted"/>
<protein>
    <submittedName>
        <fullName evidence="2">Uncharacterized protein</fullName>
    </submittedName>
</protein>
<evidence type="ECO:0000313" key="2">
    <source>
        <dbReference type="EMBL" id="QEL18419.1"/>
    </source>
</evidence>
<accession>A0A5C1AG67</accession>
<organism evidence="2 3">
    <name type="scientific">Limnoglobus roseus</name>
    <dbReference type="NCBI Taxonomy" id="2598579"/>
    <lineage>
        <taxon>Bacteria</taxon>
        <taxon>Pseudomonadati</taxon>
        <taxon>Planctomycetota</taxon>
        <taxon>Planctomycetia</taxon>
        <taxon>Gemmatales</taxon>
        <taxon>Gemmataceae</taxon>
        <taxon>Limnoglobus</taxon>
    </lineage>
</organism>
<dbReference type="KEGG" id="lrs:PX52LOC_05443"/>
<keyword evidence="1" id="KW-1133">Transmembrane helix</keyword>
<evidence type="ECO:0000313" key="3">
    <source>
        <dbReference type="Proteomes" id="UP000324974"/>
    </source>
</evidence>
<sequence length="217" mass="24576">MLFSELPADLFNEVLGKLPALIAGAIVSAGSFLLGRWWGRLKAGREWKKKEFFGRVIVSLNIFADGFLKIRTVMEDSLDTVFLNQIAINKVTDAAKRCTADAPILPIAKADRWFLLNFVLNEVAERFAQGQVKQDAGLPVTKIKYALFLTCEIVGEERIRKIRAMLIQEQHLREFPYPDGLPQLENSWHADRIKTLRQAAALYAKEPDNFLTLEVCV</sequence>
<dbReference type="AlphaFoldDB" id="A0A5C1AG67"/>
<keyword evidence="1" id="KW-0812">Transmembrane</keyword>
<evidence type="ECO:0000256" key="1">
    <source>
        <dbReference type="SAM" id="Phobius"/>
    </source>
</evidence>
<reference evidence="3" key="1">
    <citation type="submission" date="2019-08" db="EMBL/GenBank/DDBJ databases">
        <title>Limnoglobus roseus gen. nov., sp. nov., a novel freshwater planctomycete with a giant genome from the family Gemmataceae.</title>
        <authorList>
            <person name="Kulichevskaya I.S."/>
            <person name="Naumoff D.G."/>
            <person name="Miroshnikov K."/>
            <person name="Ivanova A."/>
            <person name="Philippov D.A."/>
            <person name="Hakobyan A."/>
            <person name="Rijpstra I.C."/>
            <person name="Sinninghe Damste J.S."/>
            <person name="Liesack W."/>
            <person name="Dedysh S.N."/>
        </authorList>
    </citation>
    <scope>NUCLEOTIDE SEQUENCE [LARGE SCALE GENOMIC DNA]</scope>
    <source>
        <strain evidence="3">PX52</strain>
    </source>
</reference>
<dbReference type="RefSeq" id="WP_149112932.1">
    <property type="nucleotide sequence ID" value="NZ_CP042425.1"/>
</dbReference>
<dbReference type="OrthoDB" id="265743at2"/>
<dbReference type="Proteomes" id="UP000324974">
    <property type="component" value="Chromosome"/>
</dbReference>
<dbReference type="EMBL" id="CP042425">
    <property type="protein sequence ID" value="QEL18419.1"/>
    <property type="molecule type" value="Genomic_DNA"/>
</dbReference>
<keyword evidence="3" id="KW-1185">Reference proteome</keyword>
<feature type="transmembrane region" description="Helical" evidence="1">
    <location>
        <begin position="20"/>
        <end position="39"/>
    </location>
</feature>